<dbReference type="SUPFAM" id="SSF55486">
    <property type="entry name" value="Metalloproteases ('zincins'), catalytic domain"/>
    <property type="match status" value="1"/>
</dbReference>
<organism evidence="10 11">
    <name type="scientific">Cylindrobasidium torrendii FP15055 ss-10</name>
    <dbReference type="NCBI Taxonomy" id="1314674"/>
    <lineage>
        <taxon>Eukaryota</taxon>
        <taxon>Fungi</taxon>
        <taxon>Dikarya</taxon>
        <taxon>Basidiomycota</taxon>
        <taxon>Agaricomycotina</taxon>
        <taxon>Agaricomycetes</taxon>
        <taxon>Agaricomycetidae</taxon>
        <taxon>Agaricales</taxon>
        <taxon>Marasmiineae</taxon>
        <taxon>Physalacriaceae</taxon>
        <taxon>Cylindrobasidium</taxon>
    </lineage>
</organism>
<dbReference type="EMBL" id="KN880456">
    <property type="protein sequence ID" value="KIY71308.1"/>
    <property type="molecule type" value="Genomic_DNA"/>
</dbReference>
<proteinExistence type="inferred from homology"/>
<dbReference type="AlphaFoldDB" id="A0A0D7BL80"/>
<evidence type="ECO:0000256" key="2">
    <source>
        <dbReference type="ARBA" id="ARBA00010279"/>
    </source>
</evidence>
<evidence type="ECO:0000256" key="4">
    <source>
        <dbReference type="ARBA" id="ARBA00022723"/>
    </source>
</evidence>
<dbReference type="InterPro" id="IPR024079">
    <property type="entry name" value="MetalloPept_cat_dom_sf"/>
</dbReference>
<evidence type="ECO:0000256" key="6">
    <source>
        <dbReference type="ARBA" id="ARBA00022833"/>
    </source>
</evidence>
<feature type="signal peptide" evidence="8">
    <location>
        <begin position="1"/>
        <end position="19"/>
    </location>
</feature>
<accession>A0A0D7BL80</accession>
<dbReference type="GO" id="GO:0004222">
    <property type="term" value="F:metalloendopeptidase activity"/>
    <property type="evidence" value="ECO:0007669"/>
    <property type="project" value="InterPro"/>
</dbReference>
<evidence type="ECO:0000256" key="8">
    <source>
        <dbReference type="SAM" id="SignalP"/>
    </source>
</evidence>
<evidence type="ECO:0000313" key="11">
    <source>
        <dbReference type="Proteomes" id="UP000054007"/>
    </source>
</evidence>
<dbReference type="Gene3D" id="3.40.390.10">
    <property type="entry name" value="Collagenase (Catalytic Domain)"/>
    <property type="match status" value="1"/>
</dbReference>
<dbReference type="STRING" id="1314674.A0A0D7BL80"/>
<name>A0A0D7BL80_9AGAR</name>
<dbReference type="InterPro" id="IPR029463">
    <property type="entry name" value="Lys_MEP"/>
</dbReference>
<reference evidence="10 11" key="1">
    <citation type="journal article" date="2015" name="Fungal Genet. Biol.">
        <title>Evolution of novel wood decay mechanisms in Agaricales revealed by the genome sequences of Fistulina hepatica and Cylindrobasidium torrendii.</title>
        <authorList>
            <person name="Floudas D."/>
            <person name="Held B.W."/>
            <person name="Riley R."/>
            <person name="Nagy L.G."/>
            <person name="Koehler G."/>
            <person name="Ransdell A.S."/>
            <person name="Younus H."/>
            <person name="Chow J."/>
            <person name="Chiniquy J."/>
            <person name="Lipzen A."/>
            <person name="Tritt A."/>
            <person name="Sun H."/>
            <person name="Haridas S."/>
            <person name="LaButti K."/>
            <person name="Ohm R.A."/>
            <person name="Kues U."/>
            <person name="Blanchette R.A."/>
            <person name="Grigoriev I.V."/>
            <person name="Minto R.E."/>
            <person name="Hibbett D.S."/>
        </authorList>
    </citation>
    <scope>NUCLEOTIDE SEQUENCE [LARGE SCALE GENOMIC DNA]</scope>
    <source>
        <strain evidence="10 11">FP15055 ss-10</strain>
    </source>
</reference>
<dbReference type="Pfam" id="PF14521">
    <property type="entry name" value="Aspzincin_M35"/>
    <property type="match status" value="1"/>
</dbReference>
<dbReference type="SMART" id="SM01351">
    <property type="entry name" value="Aspzincin_M35"/>
    <property type="match status" value="1"/>
</dbReference>
<keyword evidence="3" id="KW-0645">Protease</keyword>
<dbReference type="PANTHER" id="PTHR37016:SF3">
    <property type="entry name" value="NEUTRAL PROTEASE 2-RELATED"/>
    <property type="match status" value="1"/>
</dbReference>
<keyword evidence="4" id="KW-0479">Metal-binding</keyword>
<keyword evidence="8" id="KW-0732">Signal</keyword>
<evidence type="ECO:0000256" key="7">
    <source>
        <dbReference type="ARBA" id="ARBA00023049"/>
    </source>
</evidence>
<keyword evidence="6" id="KW-0862">Zinc</keyword>
<comment type="similarity">
    <text evidence="2">Belongs to the peptidase M35 family.</text>
</comment>
<evidence type="ECO:0000256" key="5">
    <source>
        <dbReference type="ARBA" id="ARBA00022801"/>
    </source>
</evidence>
<evidence type="ECO:0000259" key="9">
    <source>
        <dbReference type="SMART" id="SM01351"/>
    </source>
</evidence>
<evidence type="ECO:0000256" key="3">
    <source>
        <dbReference type="ARBA" id="ARBA00022670"/>
    </source>
</evidence>
<evidence type="ECO:0000256" key="1">
    <source>
        <dbReference type="ARBA" id="ARBA00001947"/>
    </source>
</evidence>
<comment type="cofactor">
    <cofactor evidence="1">
        <name>Zn(2+)</name>
        <dbReference type="ChEBI" id="CHEBI:29105"/>
    </cofactor>
</comment>
<keyword evidence="5" id="KW-0378">Hydrolase</keyword>
<gene>
    <name evidence="10" type="ORF">CYLTODRAFT_441391</name>
</gene>
<feature type="domain" description="Lysine-specific metallo-endopeptidase" evidence="9">
    <location>
        <begin position="208"/>
        <end position="342"/>
    </location>
</feature>
<dbReference type="GO" id="GO:0006508">
    <property type="term" value="P:proteolysis"/>
    <property type="evidence" value="ECO:0007669"/>
    <property type="project" value="UniProtKB-KW"/>
</dbReference>
<dbReference type="PANTHER" id="PTHR37016">
    <property type="match status" value="1"/>
</dbReference>
<keyword evidence="11" id="KW-1185">Reference proteome</keyword>
<dbReference type="GO" id="GO:0046872">
    <property type="term" value="F:metal ion binding"/>
    <property type="evidence" value="ECO:0007669"/>
    <property type="project" value="UniProtKB-KW"/>
</dbReference>
<feature type="chain" id="PRO_5002317174" evidence="8">
    <location>
        <begin position="20"/>
        <end position="348"/>
    </location>
</feature>
<dbReference type="OrthoDB" id="412874at2759"/>
<dbReference type="Proteomes" id="UP000054007">
    <property type="component" value="Unassembled WGS sequence"/>
</dbReference>
<protein>
    <submittedName>
        <fullName evidence="10">Peptidyl-Lys metalloendopeptidase</fullName>
    </submittedName>
</protein>
<evidence type="ECO:0000313" key="10">
    <source>
        <dbReference type="EMBL" id="KIY71308.1"/>
    </source>
</evidence>
<keyword evidence="7" id="KW-0482">Metalloprotease</keyword>
<sequence>MSARELLVFLVLAATSALATPDLSLALSGPESVDSVGNLKIAATLTNRGDETVKILNDPKSVLSTLPADSFFIESDSGSEPSFIGAMVKYCAETAAAKGAYTSLAPGESVTVSHDLGAAYNFTPSGESRYKIAPSSNVFYIVDDAGTVSTMKAKTNASYALKLSGVLSVARPASQKGASKFNGCSSSQKNIIQTAASSANTYAVRSLSYLEEIDGSTKRYKYWFGAYSFGRKGTVQSHYSRIASYDYTRDYAYDCSTCDRAGTFAYVYPSSFGTIYLCPQFWEASNTGTDSRAGTLIHEASHFAIIGGTSDHVYGQSGAHSLAMRDPDTAIDNADNHEYFAENAPRKS</sequence>
<dbReference type="InterPro" id="IPR050414">
    <property type="entry name" value="Fungal_M35_metalloproteases"/>
</dbReference>